<dbReference type="STRING" id="373672.SAMN05421785_1114"/>
<organism evidence="4 5">
    <name type="scientific">Chryseobacterium gambrini</name>
    <dbReference type="NCBI Taxonomy" id="373672"/>
    <lineage>
        <taxon>Bacteria</taxon>
        <taxon>Pseudomonadati</taxon>
        <taxon>Bacteroidota</taxon>
        <taxon>Flavobacteriia</taxon>
        <taxon>Flavobacteriales</taxon>
        <taxon>Weeksellaceae</taxon>
        <taxon>Chryseobacterium group</taxon>
        <taxon>Chryseobacterium</taxon>
    </lineage>
</organism>
<proteinExistence type="predicted"/>
<dbReference type="OrthoDB" id="1274166at2"/>
<reference evidence="4 5" key="1">
    <citation type="submission" date="2017-01" db="EMBL/GenBank/DDBJ databases">
        <authorList>
            <person name="Mah S.A."/>
            <person name="Swanson W.J."/>
            <person name="Moy G.W."/>
            <person name="Vacquier V.D."/>
        </authorList>
    </citation>
    <scope>NUCLEOTIDE SEQUENCE [LARGE SCALE GENOMIC DNA]</scope>
    <source>
        <strain evidence="4 5">DSM 18014</strain>
    </source>
</reference>
<dbReference type="EMBL" id="FTOV01000011">
    <property type="protein sequence ID" value="SIT21166.1"/>
    <property type="molecule type" value="Genomic_DNA"/>
</dbReference>
<keyword evidence="1 4" id="KW-0238">DNA-binding</keyword>
<evidence type="ECO:0000259" key="2">
    <source>
        <dbReference type="PROSITE" id="PS50943"/>
    </source>
</evidence>
<dbReference type="PROSITE" id="PS50943">
    <property type="entry name" value="HTH_CROC1"/>
    <property type="match status" value="1"/>
</dbReference>
<reference evidence="3" key="3">
    <citation type="submission" date="2023-12" db="EMBL/GenBank/DDBJ databases">
        <title>Complete genome sequences of six duckweed-associated bacterial strains for studying community assembly in synthetic plant microbiome.</title>
        <authorList>
            <person name="Ishizawa H."/>
            <person name="Tada M."/>
            <person name="Tashiro Y."/>
            <person name="Kuroda M."/>
            <person name="Inoue D."/>
            <person name="Dohra H."/>
            <person name="Futamata H."/>
            <person name="Ike M."/>
        </authorList>
    </citation>
    <scope>NUCLEOTIDE SEQUENCE</scope>
    <source>
        <strain evidence="3">DW100</strain>
    </source>
</reference>
<evidence type="ECO:0000313" key="6">
    <source>
        <dbReference type="Proteomes" id="UP001380186"/>
    </source>
</evidence>
<evidence type="ECO:0000313" key="4">
    <source>
        <dbReference type="EMBL" id="SIT21166.1"/>
    </source>
</evidence>
<reference evidence="3 6" key="2">
    <citation type="journal article" date="2020" name="Microbes Environ.">
        <title>Synthetic bacterial community of duckweed: a simple and stable system to study plant-microbe interactions.</title>
        <authorList>
            <person name="Ishizawa H."/>
            <person name="Tada M."/>
            <person name="Kuroda M."/>
            <person name="Inoue D."/>
            <person name="Futamata H."/>
            <person name="Ike M."/>
        </authorList>
    </citation>
    <scope>NUCLEOTIDE SEQUENCE [LARGE SCALE GENOMIC DNA]</scope>
    <source>
        <strain evidence="3 6">DW100</strain>
    </source>
</reference>
<dbReference type="CDD" id="cd00093">
    <property type="entry name" value="HTH_XRE"/>
    <property type="match status" value="1"/>
</dbReference>
<name>A0A1N7QEE2_9FLAO</name>
<dbReference type="Gene3D" id="1.10.260.40">
    <property type="entry name" value="lambda repressor-like DNA-binding domains"/>
    <property type="match status" value="1"/>
</dbReference>
<dbReference type="SMART" id="SM00530">
    <property type="entry name" value="HTH_XRE"/>
    <property type="match status" value="1"/>
</dbReference>
<dbReference type="EMBL" id="AP029022">
    <property type="protein sequence ID" value="BEV05676.1"/>
    <property type="molecule type" value="Genomic_DNA"/>
</dbReference>
<dbReference type="Proteomes" id="UP000185781">
    <property type="component" value="Unassembled WGS sequence"/>
</dbReference>
<dbReference type="SUPFAM" id="SSF47413">
    <property type="entry name" value="lambda repressor-like DNA-binding domains"/>
    <property type="match status" value="1"/>
</dbReference>
<dbReference type="RefSeq" id="WP_076394997.1">
    <property type="nucleotide sequence ID" value="NZ_AP029022.1"/>
</dbReference>
<keyword evidence="6" id="KW-1185">Reference proteome</keyword>
<dbReference type="PANTHER" id="PTHR46558:SF4">
    <property type="entry name" value="DNA-BIDING PHAGE PROTEIN"/>
    <property type="match status" value="1"/>
</dbReference>
<accession>A0A1N7QEE2</accession>
<dbReference type="InterPro" id="IPR010982">
    <property type="entry name" value="Lambda_DNA-bd_dom_sf"/>
</dbReference>
<evidence type="ECO:0000313" key="3">
    <source>
        <dbReference type="EMBL" id="BEV05676.1"/>
    </source>
</evidence>
<dbReference type="Pfam" id="PF01381">
    <property type="entry name" value="HTH_3"/>
    <property type="match status" value="1"/>
</dbReference>
<feature type="domain" description="HTH cro/C1-type" evidence="2">
    <location>
        <begin position="6"/>
        <end position="60"/>
    </location>
</feature>
<dbReference type="GO" id="GO:0003677">
    <property type="term" value="F:DNA binding"/>
    <property type="evidence" value="ECO:0007669"/>
    <property type="project" value="UniProtKB-KW"/>
</dbReference>
<protein>
    <submittedName>
        <fullName evidence="4">DNA-binding transcriptional regulator, XRE-family HTH domain</fullName>
    </submittedName>
    <submittedName>
        <fullName evidence="3">Helix-turn-helix transcriptional regulator</fullName>
    </submittedName>
</protein>
<gene>
    <name evidence="3" type="ORF">CRDW_30500</name>
    <name evidence="4" type="ORF">SAMN05421785_1114</name>
</gene>
<dbReference type="Proteomes" id="UP001380186">
    <property type="component" value="Chromosome"/>
</dbReference>
<evidence type="ECO:0000256" key="1">
    <source>
        <dbReference type="ARBA" id="ARBA00023125"/>
    </source>
</evidence>
<dbReference type="PANTHER" id="PTHR46558">
    <property type="entry name" value="TRACRIPTIONAL REGULATORY PROTEIN-RELATED-RELATED"/>
    <property type="match status" value="1"/>
</dbReference>
<evidence type="ECO:0000313" key="5">
    <source>
        <dbReference type="Proteomes" id="UP000185781"/>
    </source>
</evidence>
<dbReference type="AlphaFoldDB" id="A0A1N7QEE2"/>
<sequence>MEKTKLIEARKRRNFSQERMADILSMDVSNYNRREKGTAKISLPEWQKIAEVLDVPIEDIFENEESLVFIFNDNSTGNGNGIGNTNNYNIPLSLWESQKKYIDKLEAEIETLKAEIAKYK</sequence>
<dbReference type="InterPro" id="IPR001387">
    <property type="entry name" value="Cro/C1-type_HTH"/>
</dbReference>